<feature type="coiled-coil region" evidence="1">
    <location>
        <begin position="150"/>
        <end position="234"/>
    </location>
</feature>
<dbReference type="PANTHER" id="PTHR33488">
    <property type="entry name" value="ZGC:162509"/>
    <property type="match status" value="1"/>
</dbReference>
<accession>A0A914R102</accession>
<feature type="coiled-coil region" evidence="1">
    <location>
        <begin position="18"/>
        <end position="65"/>
    </location>
</feature>
<evidence type="ECO:0000256" key="2">
    <source>
        <dbReference type="SAM" id="MobiDB-lite"/>
    </source>
</evidence>
<keyword evidence="3" id="KW-1185">Reference proteome</keyword>
<dbReference type="Proteomes" id="UP000887578">
    <property type="component" value="Unplaced"/>
</dbReference>
<reference evidence="4" key="1">
    <citation type="submission" date="2022-11" db="UniProtKB">
        <authorList>
            <consortium name="WormBaseParasite"/>
        </authorList>
    </citation>
    <scope>IDENTIFICATION</scope>
</reference>
<dbReference type="AlphaFoldDB" id="A0A914R102"/>
<evidence type="ECO:0000313" key="4">
    <source>
        <dbReference type="WBParaSite" id="PDA_v2.g5052.t1"/>
    </source>
</evidence>
<keyword evidence="1" id="KW-0175">Coiled coil</keyword>
<sequence length="348" mass="40216">MFIEVNQAVKSHRDKTEIREADAKKEIEAQKLLQEQNEHKKQEKLERVEEQKQIEKVLLQLLEEMVTIPEEELRKNAADHVNDLKCATKFPSSDESSKLLHETAKKLLDALSQEELPKSDNDTGSSANDEKKLSKLSKAIGSTQLYLKTYKEASEQKNKKEGEKLRLNEQLSKERQTFMQTRAENLRATRKNMEVERELQKKLQKEYDALSENLDQTVRNLQSLNVEKVDLEDVIKYLDVGLKVLVKIQIAWDNIVTFFDDIESIVKYSLVKHMDGFTNKAKRGNITGRVPKLILQDLMSACAVSYILCHTAELYHSVHQKHIMPIMDDTTLNIALSDEEAKIREVHF</sequence>
<evidence type="ECO:0000313" key="3">
    <source>
        <dbReference type="Proteomes" id="UP000887578"/>
    </source>
</evidence>
<dbReference type="WBParaSite" id="PDA_v2.g5052.t1">
    <property type="protein sequence ID" value="PDA_v2.g5052.t1"/>
    <property type="gene ID" value="PDA_v2.g5052"/>
</dbReference>
<dbReference type="PANTHER" id="PTHR33488:SF2">
    <property type="entry name" value="EARLY ENDOSOME ANTIGEN 1-LIKE"/>
    <property type="match status" value="1"/>
</dbReference>
<protein>
    <submittedName>
        <fullName evidence="4">Uncharacterized protein</fullName>
    </submittedName>
</protein>
<organism evidence="3 4">
    <name type="scientific">Panagrolaimus davidi</name>
    <dbReference type="NCBI Taxonomy" id="227884"/>
    <lineage>
        <taxon>Eukaryota</taxon>
        <taxon>Metazoa</taxon>
        <taxon>Ecdysozoa</taxon>
        <taxon>Nematoda</taxon>
        <taxon>Chromadorea</taxon>
        <taxon>Rhabditida</taxon>
        <taxon>Tylenchina</taxon>
        <taxon>Panagrolaimomorpha</taxon>
        <taxon>Panagrolaimoidea</taxon>
        <taxon>Panagrolaimidae</taxon>
        <taxon>Panagrolaimus</taxon>
    </lineage>
</organism>
<evidence type="ECO:0000256" key="1">
    <source>
        <dbReference type="SAM" id="Coils"/>
    </source>
</evidence>
<proteinExistence type="predicted"/>
<name>A0A914R102_9BILA</name>
<feature type="region of interest" description="Disordered" evidence="2">
    <location>
        <begin position="111"/>
        <end position="132"/>
    </location>
</feature>